<feature type="region of interest" description="Disordered" evidence="1">
    <location>
        <begin position="34"/>
        <end position="71"/>
    </location>
</feature>
<reference evidence="3 4" key="1">
    <citation type="submission" date="2016-11" db="EMBL/GenBank/DDBJ databases">
        <authorList>
            <person name="Jaros S."/>
            <person name="Januszkiewicz K."/>
            <person name="Wedrychowicz H."/>
        </authorList>
    </citation>
    <scope>NUCLEOTIDE SEQUENCE [LARGE SCALE GENOMIC DNA]</scope>
    <source>
        <strain evidence="3 4">DSM 17918</strain>
    </source>
</reference>
<proteinExistence type="predicted"/>
<evidence type="ECO:0000313" key="4">
    <source>
        <dbReference type="Proteomes" id="UP000184088"/>
    </source>
</evidence>
<keyword evidence="2" id="KW-0472">Membrane</keyword>
<name>A0A1M5C5S9_9THEO</name>
<feature type="compositionally biased region" description="Basic and acidic residues" evidence="1">
    <location>
        <begin position="42"/>
        <end position="71"/>
    </location>
</feature>
<evidence type="ECO:0000313" key="3">
    <source>
        <dbReference type="EMBL" id="SHF49967.1"/>
    </source>
</evidence>
<feature type="transmembrane region" description="Helical" evidence="2">
    <location>
        <begin position="6"/>
        <end position="23"/>
    </location>
</feature>
<dbReference type="RefSeq" id="WP_073344870.1">
    <property type="nucleotide sequence ID" value="NZ_FQVH01000026.1"/>
</dbReference>
<protein>
    <submittedName>
        <fullName evidence="3">Uncharacterized protein</fullName>
    </submittedName>
</protein>
<evidence type="ECO:0000256" key="2">
    <source>
        <dbReference type="SAM" id="Phobius"/>
    </source>
</evidence>
<dbReference type="Proteomes" id="UP000184088">
    <property type="component" value="Unassembled WGS sequence"/>
</dbReference>
<accession>A0A1M5C5S9</accession>
<dbReference type="AlphaFoldDB" id="A0A1M5C5S9"/>
<keyword evidence="2" id="KW-0812">Transmembrane</keyword>
<keyword evidence="4" id="KW-1185">Reference proteome</keyword>
<sequence length="71" mass="8139">MNSEILYIIVFAGVMFLIHFLMYKAGMGGCCGGHNNHSNHSSNHDNEKRLTHKTHENYTLENGEVKEENKF</sequence>
<keyword evidence="2" id="KW-1133">Transmembrane helix</keyword>
<dbReference type="STRING" id="1121256.SAMN02746089_02030"/>
<gene>
    <name evidence="3" type="ORF">SAMN02746089_02030</name>
</gene>
<dbReference type="EMBL" id="FQVH01000026">
    <property type="protein sequence ID" value="SHF49967.1"/>
    <property type="molecule type" value="Genomic_DNA"/>
</dbReference>
<evidence type="ECO:0000256" key="1">
    <source>
        <dbReference type="SAM" id="MobiDB-lite"/>
    </source>
</evidence>
<organism evidence="3 4">
    <name type="scientific">Caldanaerobius fijiensis DSM 17918</name>
    <dbReference type="NCBI Taxonomy" id="1121256"/>
    <lineage>
        <taxon>Bacteria</taxon>
        <taxon>Bacillati</taxon>
        <taxon>Bacillota</taxon>
        <taxon>Clostridia</taxon>
        <taxon>Thermoanaerobacterales</taxon>
        <taxon>Thermoanaerobacteraceae</taxon>
        <taxon>Caldanaerobius</taxon>
    </lineage>
</organism>